<reference evidence="1" key="1">
    <citation type="submission" date="2012-11" db="EMBL/GenBank/DDBJ databases">
        <authorList>
            <person name="Zhao X."/>
        </authorList>
    </citation>
    <scope>NUCLEOTIDE SEQUENCE</scope>
</reference>
<keyword evidence="1" id="KW-0496">Mitochondrion</keyword>
<geneLocation type="mitochondrion" evidence="1"/>
<reference evidence="1" key="2">
    <citation type="journal article" date="2013" name="MicrobiologyOpen">
        <title>Complete mitochondrial genome of the aluminum-tolerant fungus Rhodotorula taiwanensis RS1 and comparative analysis of Basidiomycota mitochondrial genomes.</title>
        <authorList>
            <person name="Zhao X.Q."/>
            <person name="Aizawa T."/>
            <person name="Schneider J."/>
            <person name="Wang C."/>
            <person name="Shen R.F."/>
            <person name="Sunairi M."/>
        </authorList>
    </citation>
    <scope>NUCLEOTIDE SEQUENCE</scope>
</reference>
<name>R4ZA13_9BASI</name>
<dbReference type="EMBL" id="HF558455">
    <property type="protein sequence ID" value="CCO62241.1"/>
    <property type="molecule type" value="Genomic_DNA"/>
</dbReference>
<accession>R4ZA13</accession>
<gene>
    <name evidence="1" type="ORF">RHTARS1M_27</name>
</gene>
<organism evidence="1">
    <name type="scientific">Rhodotorula taiwanensis RS1</name>
    <dbReference type="NCBI Taxonomy" id="1246992"/>
    <lineage>
        <taxon>Eukaryota</taxon>
        <taxon>Fungi</taxon>
        <taxon>Dikarya</taxon>
        <taxon>Basidiomycota</taxon>
        <taxon>Pucciniomycotina</taxon>
        <taxon>Microbotryomycetes</taxon>
        <taxon>Sporidiobolales</taxon>
        <taxon>Sporidiobolaceae</taxon>
        <taxon>Rhodotorula</taxon>
    </lineage>
</organism>
<evidence type="ECO:0000313" key="1">
    <source>
        <dbReference type="EMBL" id="CCO62241.1"/>
    </source>
</evidence>
<sequence length="136" mass="14904">MLMIDTLTRLFDFVTWIAVESLAHRPKVRIEIPKWVAAADFVVNAVTSLVSWLVICTVVLPSLVADILARVSKENCLPVILSRCRSSVASVNTRPWWANDAICLNISSRTTPVAPKLGKDALAWGAELSVGFNVSK</sequence>
<proteinExistence type="predicted"/>
<dbReference type="AlphaFoldDB" id="R4ZA13"/>
<protein>
    <submittedName>
        <fullName evidence="1">Uncharacterized protein</fullName>
    </submittedName>
</protein>